<organism evidence="1 2">
    <name type="scientific">Lactobacillus paragasseri</name>
    <dbReference type="NCBI Taxonomy" id="2107999"/>
    <lineage>
        <taxon>Bacteria</taxon>
        <taxon>Bacillati</taxon>
        <taxon>Bacillota</taxon>
        <taxon>Bacilli</taxon>
        <taxon>Lactobacillales</taxon>
        <taxon>Lactobacillaceae</taxon>
        <taxon>Lactobacillus</taxon>
    </lineage>
</organism>
<evidence type="ECO:0000313" key="1">
    <source>
        <dbReference type="EMBL" id="MDO6360711.1"/>
    </source>
</evidence>
<protein>
    <submittedName>
        <fullName evidence="1">Uncharacterized protein</fullName>
    </submittedName>
</protein>
<comment type="caution">
    <text evidence="1">The sequence shown here is derived from an EMBL/GenBank/DDBJ whole genome shotgun (WGS) entry which is preliminary data.</text>
</comment>
<dbReference type="RefSeq" id="WP_192875576.1">
    <property type="nucleotide sequence ID" value="NZ_BEXI01000006.1"/>
</dbReference>
<dbReference type="Proteomes" id="UP001169713">
    <property type="component" value="Unassembled WGS sequence"/>
</dbReference>
<proteinExistence type="predicted"/>
<dbReference type="AlphaFoldDB" id="A0AAW7WXK5"/>
<name>A0AAW7WXK5_9LACO</name>
<evidence type="ECO:0000313" key="2">
    <source>
        <dbReference type="Proteomes" id="UP001169713"/>
    </source>
</evidence>
<accession>A0AAW7WXK5</accession>
<dbReference type="EMBL" id="JAUONS010000001">
    <property type="protein sequence ID" value="MDO6360711.1"/>
    <property type="molecule type" value="Genomic_DNA"/>
</dbReference>
<gene>
    <name evidence="1" type="ORF">Q4436_01075</name>
</gene>
<sequence>MAKKKNKKRLDRETQVKIAKYTAIAAWSVPATELIKLAKSLIKTFFK</sequence>
<reference evidence="1" key="1">
    <citation type="submission" date="2023-07" db="EMBL/GenBank/DDBJ databases">
        <title>Whole Genome Sequencing of Colonoscopy isolates.</title>
        <authorList>
            <person name="Surve S.V."/>
            <person name="Valls R.A."/>
            <person name="Barrak K.E."/>
            <person name="Gardner T.B."/>
            <person name="O'Toole G.A."/>
        </authorList>
    </citation>
    <scope>NUCLEOTIDE SEQUENCE</scope>
    <source>
        <strain evidence="1">GP0003</strain>
    </source>
</reference>